<keyword evidence="1" id="KW-1133">Transmembrane helix</keyword>
<gene>
    <name evidence="2" type="ORF">MPOL1434_LOCUS9166</name>
</gene>
<evidence type="ECO:0000256" key="1">
    <source>
        <dbReference type="SAM" id="Phobius"/>
    </source>
</evidence>
<dbReference type="AlphaFoldDB" id="A0A7S0AWK5"/>
<evidence type="ECO:0000313" key="2">
    <source>
        <dbReference type="EMBL" id="CAD8376742.1"/>
    </source>
</evidence>
<keyword evidence="1" id="KW-0472">Membrane</keyword>
<name>A0A7S0AWK5_9STRA</name>
<feature type="transmembrane region" description="Helical" evidence="1">
    <location>
        <begin position="32"/>
        <end position="58"/>
    </location>
</feature>
<sequence>MASLLFAVVCVSESFPEINEMLQLAPFPSQKTQVIFLLLFALDLVGCFAIEHVCRYFFMPERTVALQRAKDSVKISSPTTGSTAADKHEKMLLDDEKQNRALVFRLSLVALSFIGKTLVGKSK</sequence>
<accession>A0A7S0AWK5</accession>
<proteinExistence type="predicted"/>
<keyword evidence="1" id="KW-0812">Transmembrane</keyword>
<protein>
    <submittedName>
        <fullName evidence="2">Uncharacterized protein</fullName>
    </submittedName>
</protein>
<dbReference type="EMBL" id="HBEJ01015683">
    <property type="protein sequence ID" value="CAD8376742.1"/>
    <property type="molecule type" value="Transcribed_RNA"/>
</dbReference>
<organism evidence="2">
    <name type="scientific">Minutocellus polymorphus</name>
    <dbReference type="NCBI Taxonomy" id="265543"/>
    <lineage>
        <taxon>Eukaryota</taxon>
        <taxon>Sar</taxon>
        <taxon>Stramenopiles</taxon>
        <taxon>Ochrophyta</taxon>
        <taxon>Bacillariophyta</taxon>
        <taxon>Mediophyceae</taxon>
        <taxon>Cymatosirophycidae</taxon>
        <taxon>Cymatosirales</taxon>
        <taxon>Cymatosiraceae</taxon>
        <taxon>Minutocellus</taxon>
    </lineage>
</organism>
<reference evidence="2" key="1">
    <citation type="submission" date="2021-01" db="EMBL/GenBank/DDBJ databases">
        <authorList>
            <person name="Corre E."/>
            <person name="Pelletier E."/>
            <person name="Niang G."/>
            <person name="Scheremetjew M."/>
            <person name="Finn R."/>
            <person name="Kale V."/>
            <person name="Holt S."/>
            <person name="Cochrane G."/>
            <person name="Meng A."/>
            <person name="Brown T."/>
            <person name="Cohen L."/>
        </authorList>
    </citation>
    <scope>NUCLEOTIDE SEQUENCE</scope>
    <source>
        <strain evidence="2">CCMP3303</strain>
    </source>
</reference>